<evidence type="ECO:0000313" key="2">
    <source>
        <dbReference type="Proteomes" id="UP001190700"/>
    </source>
</evidence>
<evidence type="ECO:0000313" key="1">
    <source>
        <dbReference type="EMBL" id="KAK3241047.1"/>
    </source>
</evidence>
<sequence>MTATEIEREGGVSRAAIGGDLHEDASPRDTIRNAVLETVYLGVLEALLNCKTVDEMWNERYGGNIRTATLARKALMMEVEDWATIQKTPHGWDLLDSRCKRYLRAKGVQPDTWIVPEGMKPYVTQVRRENYVYALAGPDGPKNFDSARNGQSEHTTLDARNDCKIFEAKAFELPDLTEPVDVTRRVRSIGEFFLMQPEQTYGQATQYDSSHRNIAIFDEDVDAFVEITLRDALLNDAFFNEETRKPAWSRKKLPYMRVSPDTPFDQWTSRAHADDDDAGDGALLGDLPETDDADNNVNNSHPHAVPLSSTTTIRFASSFFTADDQTCFSRCFGREIPSVLRAMDVAKNMTTPPMNSTETSIFQKILNAMQSYILYPDTTKYISEIQSFYAHSDNAYSLWMFAHSITWEATHHRDGEASIAGENDCGYSSALMNSYSALHRGQHIPDPPRWCDRSITILTRAIMYALLHTRPLLKQILKHAEDICDKSGAIIPTGESSKRQRIPYAAISCTSSSFDTVSAAVATWCVEGAGSYVSANLKALLEVATFSALNVHATLSGPSASSTTLCDGMSIILRSPIGYDSYRGVRRLAESGESIYEPEACANLVRNYDTLHQIAQPLFSTSALHQIKDSFFGPCVLNHKSTGNIHIDIGAVDEKTMDNAIALYKIAPDDLLHQLVELRPDECQVEFHGRTSSTWSWTNHNSAQYADEIRKRCPAFTMIHEMMAQIDTVAGSNVYSTGKPFEEYVKGLGELWMRMQRMWASFMQSHRRRGTPNFVARGESEASEAPCSETIADRVQNAEKRLVARPHELAIFVMFVTMDFSRRTLELIIDCNKMFPFGYLLMRPYQTYQMCAAILTKSGKETGETLIGHYDFQLSDDVVRKMHYGNFTIYQKAVVYNPKNVMPVADIWCQAYLGGGGSIFARHANDAGTGANANTFGASVPSLYACIIGLDEVVKGIKRVTTPPPEIWIESV</sequence>
<protein>
    <submittedName>
        <fullName evidence="1">Uncharacterized protein</fullName>
    </submittedName>
</protein>
<dbReference type="Proteomes" id="UP001190700">
    <property type="component" value="Unassembled WGS sequence"/>
</dbReference>
<dbReference type="AlphaFoldDB" id="A0AAE0BSQ9"/>
<reference evidence="1 2" key="1">
    <citation type="journal article" date="2015" name="Genome Biol. Evol.">
        <title>Comparative Genomics of a Bacterivorous Green Alga Reveals Evolutionary Causalities and Consequences of Phago-Mixotrophic Mode of Nutrition.</title>
        <authorList>
            <person name="Burns J.A."/>
            <person name="Paasch A."/>
            <person name="Narechania A."/>
            <person name="Kim E."/>
        </authorList>
    </citation>
    <scope>NUCLEOTIDE SEQUENCE [LARGE SCALE GENOMIC DNA]</scope>
    <source>
        <strain evidence="1 2">PLY_AMNH</strain>
    </source>
</reference>
<accession>A0AAE0BSQ9</accession>
<organism evidence="1 2">
    <name type="scientific">Cymbomonas tetramitiformis</name>
    <dbReference type="NCBI Taxonomy" id="36881"/>
    <lineage>
        <taxon>Eukaryota</taxon>
        <taxon>Viridiplantae</taxon>
        <taxon>Chlorophyta</taxon>
        <taxon>Pyramimonadophyceae</taxon>
        <taxon>Pyramimonadales</taxon>
        <taxon>Pyramimonadaceae</taxon>
        <taxon>Cymbomonas</taxon>
    </lineage>
</organism>
<name>A0AAE0BSQ9_9CHLO</name>
<comment type="caution">
    <text evidence="1">The sequence shown here is derived from an EMBL/GenBank/DDBJ whole genome shotgun (WGS) entry which is preliminary data.</text>
</comment>
<gene>
    <name evidence="1" type="ORF">CYMTET_49138</name>
</gene>
<dbReference type="EMBL" id="LGRX02033487">
    <property type="protein sequence ID" value="KAK3241047.1"/>
    <property type="molecule type" value="Genomic_DNA"/>
</dbReference>
<proteinExistence type="predicted"/>
<keyword evidence="2" id="KW-1185">Reference proteome</keyword>